<organism evidence="1 2">
    <name type="scientific">Flectobacillus roseus</name>
    <dbReference type="NCBI Taxonomy" id="502259"/>
    <lineage>
        <taxon>Bacteria</taxon>
        <taxon>Pseudomonadati</taxon>
        <taxon>Bacteroidota</taxon>
        <taxon>Cytophagia</taxon>
        <taxon>Cytophagales</taxon>
        <taxon>Flectobacillaceae</taxon>
        <taxon>Flectobacillus</taxon>
    </lineage>
</organism>
<proteinExistence type="predicted"/>
<dbReference type="PROSITE" id="PS51257">
    <property type="entry name" value="PROKAR_LIPOPROTEIN"/>
    <property type="match status" value="1"/>
</dbReference>
<dbReference type="RefSeq" id="WP_283346488.1">
    <property type="nucleotide sequence ID" value="NZ_JASHIF010000026.1"/>
</dbReference>
<gene>
    <name evidence="1" type="ORF">QM524_23530</name>
</gene>
<dbReference type="EMBL" id="JASHIF010000026">
    <property type="protein sequence ID" value="MDI9862215.1"/>
    <property type="molecule type" value="Genomic_DNA"/>
</dbReference>
<keyword evidence="2" id="KW-1185">Reference proteome</keyword>
<name>A0ABT6YF70_9BACT</name>
<dbReference type="Proteomes" id="UP001236507">
    <property type="component" value="Unassembled WGS sequence"/>
</dbReference>
<evidence type="ECO:0000313" key="2">
    <source>
        <dbReference type="Proteomes" id="UP001236507"/>
    </source>
</evidence>
<reference evidence="1 2" key="1">
    <citation type="submission" date="2023-05" db="EMBL/GenBank/DDBJ databases">
        <title>Novel species of genus Flectobacillus isolated from stream in China.</title>
        <authorList>
            <person name="Lu H."/>
        </authorList>
    </citation>
    <scope>NUCLEOTIDE SEQUENCE [LARGE SCALE GENOMIC DNA]</scope>
    <source>
        <strain evidence="1 2">KCTC 42575</strain>
    </source>
</reference>
<evidence type="ECO:0000313" key="1">
    <source>
        <dbReference type="EMBL" id="MDI9862215.1"/>
    </source>
</evidence>
<sequence length="658" mass="74111">MKQLIFLIALATLACANRESKLEQNEPIKPCACDGRPFFKVLKIQQVPNSNFINIFFGACEAYQVKWEVVKDGKVLVTGIVKPTTSAVGAYLGSLSEGNYIARLSGVNCSGKSEIPFQFRPIEEKKSLSQQSQIAYDSYPNFFDNVPVETQTDTYSPEKFPTTQIALSPDSLMGGMPTPAFAVIFDKPIDVFQKKGIDHRTRGIYVSLVHPEYRPCNERYPNIQYEAPCKDGTGKEISYEDFISTIEPTRRGFFAYPPKGNSAEGEQYFLTQPEQKLYEAGLDYHGSFGRGDAVGGKAQVMFQTMDTEMNISNGPDNKSKNKYMAFLKGMGDAITGYVLAMYSNTFPGVGNFQAGRYPKNKNEYSSIAQNPIWTEAGDNGLIKGWRLTDNRRIVEAEEVSCLAEDGYEQGMTLKTKEGRVLRNINHFGSNANVEHALAKIIHITETGAYRAHLDGRKYCSQAKIIADRNPPYNNTSGGFWYNDHAQYDPQGFGAYLPRHLAFMEGMMVFFSGTDIWNIWDRAKPGLNQDPYNGILGALTYLGTKIKTSTGSYSMLDLRPNLQFMLWESEISYDGGRTWQQHKGTDFKANPQALPLRIAYTKEGKIAIFACRPYNTEAQSCQWRVKINNRWVTGQITEKDWKSCYPAQTGRKDFYLKME</sequence>
<accession>A0ABT6YF70</accession>
<protein>
    <submittedName>
        <fullName evidence="1">Uncharacterized protein</fullName>
    </submittedName>
</protein>
<comment type="caution">
    <text evidence="1">The sequence shown here is derived from an EMBL/GenBank/DDBJ whole genome shotgun (WGS) entry which is preliminary data.</text>
</comment>